<dbReference type="InterPro" id="IPR027417">
    <property type="entry name" value="P-loop_NTPase"/>
</dbReference>
<evidence type="ECO:0000256" key="1">
    <source>
        <dbReference type="ARBA" id="ARBA00022737"/>
    </source>
</evidence>
<sequence>FSRRNTALAFIQSKLRRLSGSSSRGSSSPAVDVKGPLGLTLLHEPSEPRIDFIFVHGLFGGSKKTWSYSPEPAMFWPKEWLPNEIGFRHVRLHSYGYSSDGSRKESSLTVHDFAQALLADIYNSPDLRRNGDTPIVFVAHSMGGLVVKKAYLLAINDPTYKAVGRRVHTMYFLGTPHRGADSAQVARIVRYSAGYGGKAYVDDLVPGSGALNQINDEFRHVCSNVRLWSFFEGVPTAFGPISSLVVEKESAILGLPGEHIQYVEADHRHLCKFESPISPNYIILQRAFLTTIEELEADGLFQRRDEYRDQMKQVSSFLQVEQRPDAVLLAINEKQHQGSCQWLTADESFQQWANDSDDRGYDGLFRRVPYADEAEARILWLTGRPGTGKSVASGHVVRYLEACNLDCSFYFFRHSDRAGSTISAMLQSLAFQMAESSYEVRRTIVSMIEDGIRMSHGDHHMLWNKLFVDQIFRLKSLKRQFWVIDAVDECSGNGVPALVAMLSKLDHSAPLQVFLTSRPGGQLERLLMQEKVRFSELSTGRSGSLHDIEGFLQARCPQLRDTESYQTFLSDVLSKSNGIFLWASLIVARLENIFSVEDMQETLQTIPSEMDGFYSRIADSILASPSCDLASCILKWVICSPRPLTTGELAEAVKLDIDRTLTASSGQLETITGHLIFVDSQSRVHVIHETTSSFLTRRREGLWIDRPMAHSKLAEVCLATLCGAEFAPPRTRRGASPAAKKSASLLASYAAANFGYHLMHSSSAVDALLIQLNNFLRSNVLTWIERLAESGNLSVLQQTSYRLKAYLAQRAKYHPPVSVEVRTVSAWVNDIHHLVAAFHSGLLASPSSIHFIVPHFCPPTSIIRQLFAKTTKRLRITGPMDEDWSDRLTSYLFSGEATSVACCERLLAVGLKNGDIGTYDTAGFGTFESVGVLVHGKKVRQLAFDSSSSFLASCSVRKLMLWDVRRSSGPSFPCLWARDLDFTPDQVLFDRAGSLIMLSDPARSALTSFSAASGSRKEPLLLHSSQDSDSSDSEEQPGSWAAAEHIQVDSDHKLAALAYRNSLVTIWGLEAMEKIGSFEREGYEGVYSSPPALDMEFNPVPELELLAISYKDGDVVLCNPWTLEQIGECHLPYSLVLLTSTSDGRVLAGGAEDGIIHLLLFETLQPLYRIQPSDERSRLCGLAFSANNLRLFEIRGQSCNVWEPLVLVPKDRSDDSSSEPQSEEVAPQDPGSAFAHAFQWRQAIAIIQPTERGLFFVGRQDGAVDIRDGNTGEPTKKLRLHGGFARIKQLGWNDTKDLLLSVDANNRCIITRLTFNPRDNEPQATAVLDHRERDIVRQALLSPDAASILVRTDSSLKLIAVGGGAVLAELESPASFCSSHPSNPSLFIAFGVESIHLYDWASLKRLSPDEGIPAAGFDASLDLSSIKGPWFGRSGSAYLAQCTEFSRHQATCFTAFDGSKLTPESREVDFQAYIPHKLHVRTVIGVVKSTLYFLDTKGWVSSIGLKSLRHATHYTRHFFIPPTWHMGGDVVIGMVSKTAVAFARGEQLILFHGFLEFEEKVLLGEEKGLVLRLSKG</sequence>
<keyword evidence="7" id="KW-1185">Reference proteome</keyword>
<feature type="non-terminal residue" evidence="6">
    <location>
        <position position="1"/>
    </location>
</feature>
<dbReference type="InterPro" id="IPR000073">
    <property type="entry name" value="AB_hydrolase_1"/>
</dbReference>
<feature type="region of interest" description="Disordered" evidence="2">
    <location>
        <begin position="1017"/>
        <end position="1039"/>
    </location>
</feature>
<evidence type="ECO:0000259" key="3">
    <source>
        <dbReference type="Pfam" id="PF00561"/>
    </source>
</evidence>
<dbReference type="SUPFAM" id="SSF52540">
    <property type="entry name" value="P-loop containing nucleoside triphosphate hydrolases"/>
    <property type="match status" value="1"/>
</dbReference>
<comment type="caution">
    <text evidence="6">The sequence shown here is derived from an EMBL/GenBank/DDBJ whole genome shotgun (WGS) entry which is preliminary data.</text>
</comment>
<dbReference type="PANTHER" id="PTHR10039:SF16">
    <property type="entry name" value="GPI INOSITOL-DEACYLASE"/>
    <property type="match status" value="1"/>
</dbReference>
<evidence type="ECO:0000313" key="6">
    <source>
        <dbReference type="EMBL" id="KAK4033066.1"/>
    </source>
</evidence>
<feature type="domain" description="GPI inositol-deacylase winged helix" evidence="4">
    <location>
        <begin position="628"/>
        <end position="697"/>
    </location>
</feature>
<accession>A0AAN6PB33</accession>
<dbReference type="SUPFAM" id="SSF53474">
    <property type="entry name" value="alpha/beta-Hydrolases"/>
    <property type="match status" value="1"/>
</dbReference>
<dbReference type="InterPro" id="IPR056884">
    <property type="entry name" value="NPHP3-like_N"/>
</dbReference>
<organism evidence="6 7">
    <name type="scientific">Parachaetomium inaequale</name>
    <dbReference type="NCBI Taxonomy" id="2588326"/>
    <lineage>
        <taxon>Eukaryota</taxon>
        <taxon>Fungi</taxon>
        <taxon>Dikarya</taxon>
        <taxon>Ascomycota</taxon>
        <taxon>Pezizomycotina</taxon>
        <taxon>Sordariomycetes</taxon>
        <taxon>Sordariomycetidae</taxon>
        <taxon>Sordariales</taxon>
        <taxon>Chaetomiaceae</taxon>
        <taxon>Parachaetomium</taxon>
    </lineage>
</organism>
<dbReference type="EMBL" id="MU854554">
    <property type="protein sequence ID" value="KAK4033066.1"/>
    <property type="molecule type" value="Genomic_DNA"/>
</dbReference>
<dbReference type="SUPFAM" id="SSF50978">
    <property type="entry name" value="WD40 repeat-like"/>
    <property type="match status" value="1"/>
</dbReference>
<protein>
    <recommendedName>
        <fullName evidence="8">GPI inositol-deacylase</fullName>
    </recommendedName>
</protein>
<dbReference type="InterPro" id="IPR011044">
    <property type="entry name" value="Quino_amine_DH_bsu"/>
</dbReference>
<evidence type="ECO:0008006" key="8">
    <source>
        <dbReference type="Google" id="ProtNLM"/>
    </source>
</evidence>
<dbReference type="PANTHER" id="PTHR10039">
    <property type="entry name" value="AMELOGENIN"/>
    <property type="match status" value="1"/>
</dbReference>
<dbReference type="InterPro" id="IPR029058">
    <property type="entry name" value="AB_hydrolase_fold"/>
</dbReference>
<dbReference type="Gene3D" id="3.40.50.1820">
    <property type="entry name" value="alpha/beta hydrolase"/>
    <property type="match status" value="1"/>
</dbReference>
<dbReference type="InterPro" id="IPR036322">
    <property type="entry name" value="WD40_repeat_dom_sf"/>
</dbReference>
<feature type="domain" description="Nephrocystin 3-like N-terminal" evidence="5">
    <location>
        <begin position="338"/>
        <end position="518"/>
    </location>
</feature>
<dbReference type="Gene3D" id="2.130.10.10">
    <property type="entry name" value="YVTN repeat-like/Quinoprotein amine dehydrogenase"/>
    <property type="match status" value="3"/>
</dbReference>
<feature type="region of interest" description="Disordered" evidence="2">
    <location>
        <begin position="1211"/>
        <end position="1230"/>
    </location>
</feature>
<reference evidence="7" key="1">
    <citation type="journal article" date="2023" name="Mol. Phylogenet. Evol.">
        <title>Genome-scale phylogeny and comparative genomics of the fungal order Sordariales.</title>
        <authorList>
            <person name="Hensen N."/>
            <person name="Bonometti L."/>
            <person name="Westerberg I."/>
            <person name="Brannstrom I.O."/>
            <person name="Guillou S."/>
            <person name="Cros-Aarteil S."/>
            <person name="Calhoun S."/>
            <person name="Haridas S."/>
            <person name="Kuo A."/>
            <person name="Mondo S."/>
            <person name="Pangilinan J."/>
            <person name="Riley R."/>
            <person name="LaButti K."/>
            <person name="Andreopoulos B."/>
            <person name="Lipzen A."/>
            <person name="Chen C."/>
            <person name="Yan M."/>
            <person name="Daum C."/>
            <person name="Ng V."/>
            <person name="Clum A."/>
            <person name="Steindorff A."/>
            <person name="Ohm R.A."/>
            <person name="Martin F."/>
            <person name="Silar P."/>
            <person name="Natvig D.O."/>
            <person name="Lalanne C."/>
            <person name="Gautier V."/>
            <person name="Ament-Velasquez S.L."/>
            <person name="Kruys A."/>
            <person name="Hutchinson M.I."/>
            <person name="Powell A.J."/>
            <person name="Barry K."/>
            <person name="Miller A.N."/>
            <person name="Grigoriev I.V."/>
            <person name="Debuchy R."/>
            <person name="Gladieux P."/>
            <person name="Hiltunen Thoren M."/>
            <person name="Johannesson H."/>
        </authorList>
    </citation>
    <scope>NUCLEOTIDE SEQUENCE [LARGE SCALE GENOMIC DNA]</scope>
    <source>
        <strain evidence="7">CBS 284.82</strain>
    </source>
</reference>
<evidence type="ECO:0000259" key="5">
    <source>
        <dbReference type="Pfam" id="PF24883"/>
    </source>
</evidence>
<proteinExistence type="predicted"/>
<dbReference type="Proteomes" id="UP001303115">
    <property type="component" value="Unassembled WGS sequence"/>
</dbReference>
<evidence type="ECO:0000313" key="7">
    <source>
        <dbReference type="Proteomes" id="UP001303115"/>
    </source>
</evidence>
<dbReference type="Pfam" id="PF22939">
    <property type="entry name" value="WHD_GPIID"/>
    <property type="match status" value="1"/>
</dbReference>
<dbReference type="Gene3D" id="3.40.50.300">
    <property type="entry name" value="P-loop containing nucleotide triphosphate hydrolases"/>
    <property type="match status" value="1"/>
</dbReference>
<keyword evidence="1" id="KW-0677">Repeat</keyword>
<dbReference type="SMART" id="SM00320">
    <property type="entry name" value="WD40"/>
    <property type="match status" value="2"/>
</dbReference>
<name>A0AAN6PB33_9PEZI</name>
<dbReference type="Pfam" id="PF24883">
    <property type="entry name" value="NPHP3_N"/>
    <property type="match status" value="1"/>
</dbReference>
<dbReference type="InterPro" id="IPR015943">
    <property type="entry name" value="WD40/YVTN_repeat-like_dom_sf"/>
</dbReference>
<dbReference type="Pfam" id="PF00561">
    <property type="entry name" value="Abhydrolase_1"/>
    <property type="match status" value="1"/>
</dbReference>
<evidence type="ECO:0000259" key="4">
    <source>
        <dbReference type="Pfam" id="PF22939"/>
    </source>
</evidence>
<dbReference type="InterPro" id="IPR054471">
    <property type="entry name" value="GPIID_WHD"/>
</dbReference>
<dbReference type="SUPFAM" id="SSF50969">
    <property type="entry name" value="YVTN repeat-like/Quinoprotein amine dehydrogenase"/>
    <property type="match status" value="1"/>
</dbReference>
<dbReference type="InterPro" id="IPR001680">
    <property type="entry name" value="WD40_rpt"/>
</dbReference>
<feature type="domain" description="AB hydrolase-1" evidence="3">
    <location>
        <begin position="52"/>
        <end position="185"/>
    </location>
</feature>
<gene>
    <name evidence="6" type="ORF">C8A01DRAFT_19943</name>
</gene>
<evidence type="ECO:0000256" key="2">
    <source>
        <dbReference type="SAM" id="MobiDB-lite"/>
    </source>
</evidence>